<dbReference type="EMBL" id="PQFF01000657">
    <property type="protein sequence ID" value="RHZ43512.1"/>
    <property type="molecule type" value="Genomic_DNA"/>
</dbReference>
<dbReference type="Proteomes" id="UP000266861">
    <property type="component" value="Unassembled WGS sequence"/>
</dbReference>
<reference evidence="1 2" key="1">
    <citation type="submission" date="2018-08" db="EMBL/GenBank/DDBJ databases">
        <title>Genome and evolution of the arbuscular mycorrhizal fungus Diversispora epigaea (formerly Glomus versiforme) and its bacterial endosymbionts.</title>
        <authorList>
            <person name="Sun X."/>
            <person name="Fei Z."/>
            <person name="Harrison M."/>
        </authorList>
    </citation>
    <scope>NUCLEOTIDE SEQUENCE [LARGE SCALE GENOMIC DNA]</scope>
    <source>
        <strain evidence="1 2">IT104</strain>
    </source>
</reference>
<dbReference type="AlphaFoldDB" id="A0A397FXP4"/>
<proteinExistence type="predicted"/>
<comment type="caution">
    <text evidence="1">The sequence shown here is derived from an EMBL/GenBank/DDBJ whole genome shotgun (WGS) entry which is preliminary data.</text>
</comment>
<evidence type="ECO:0000313" key="2">
    <source>
        <dbReference type="Proteomes" id="UP000266861"/>
    </source>
</evidence>
<gene>
    <name evidence="1" type="ORF">Glove_1033g34</name>
</gene>
<protein>
    <submittedName>
        <fullName evidence="1">Uncharacterized protein</fullName>
    </submittedName>
</protein>
<dbReference type="InterPro" id="IPR011990">
    <property type="entry name" value="TPR-like_helical_dom_sf"/>
</dbReference>
<sequence>MENLYRSENRTLIDGEDAFQWYLKLAGGGNNDGQFILGNYYMNGIGTKKDEEKHFSEWNDFSLSLVVSIPVVERKWK</sequence>
<keyword evidence="2" id="KW-1185">Reference proteome</keyword>
<organism evidence="1 2">
    <name type="scientific">Diversispora epigaea</name>
    <dbReference type="NCBI Taxonomy" id="1348612"/>
    <lineage>
        <taxon>Eukaryota</taxon>
        <taxon>Fungi</taxon>
        <taxon>Fungi incertae sedis</taxon>
        <taxon>Mucoromycota</taxon>
        <taxon>Glomeromycotina</taxon>
        <taxon>Glomeromycetes</taxon>
        <taxon>Diversisporales</taxon>
        <taxon>Diversisporaceae</taxon>
        <taxon>Diversispora</taxon>
    </lineage>
</organism>
<dbReference type="OrthoDB" id="2384430at2759"/>
<accession>A0A397FXP4</accession>
<dbReference type="SUPFAM" id="SSF81901">
    <property type="entry name" value="HCP-like"/>
    <property type="match status" value="1"/>
</dbReference>
<evidence type="ECO:0000313" key="1">
    <source>
        <dbReference type="EMBL" id="RHZ43512.1"/>
    </source>
</evidence>
<dbReference type="Gene3D" id="1.25.40.10">
    <property type="entry name" value="Tetratricopeptide repeat domain"/>
    <property type="match status" value="1"/>
</dbReference>
<name>A0A397FXP4_9GLOM</name>